<dbReference type="Proteomes" id="UP000238762">
    <property type="component" value="Unassembled WGS sequence"/>
</dbReference>
<dbReference type="RefSeq" id="WP_106290678.1">
    <property type="nucleotide sequence ID" value="NZ_CAWNTC010000164.1"/>
</dbReference>
<name>A0A2T1BYJ8_9CYAN</name>
<comment type="caution">
    <text evidence="1">The sequence shown here is derived from an EMBL/GenBank/DDBJ whole genome shotgun (WGS) entry which is preliminary data.</text>
</comment>
<accession>A0A2T1BYJ8</accession>
<gene>
    <name evidence="1" type="ORF">C7B64_20015</name>
</gene>
<protein>
    <submittedName>
        <fullName evidence="1">Uncharacterized protein</fullName>
    </submittedName>
</protein>
<evidence type="ECO:0000313" key="1">
    <source>
        <dbReference type="EMBL" id="PSB01106.1"/>
    </source>
</evidence>
<evidence type="ECO:0000313" key="2">
    <source>
        <dbReference type="Proteomes" id="UP000238762"/>
    </source>
</evidence>
<keyword evidence="2" id="KW-1185">Reference proteome</keyword>
<proteinExistence type="predicted"/>
<dbReference type="AlphaFoldDB" id="A0A2T1BYJ8"/>
<dbReference type="EMBL" id="PVWJ01000130">
    <property type="protein sequence ID" value="PSB01106.1"/>
    <property type="molecule type" value="Genomic_DNA"/>
</dbReference>
<sequence>MKQLIYGLSLTALLGITSIVSLPETASAQANRKCAAAISRAKAKIKSVRNVRIPEVRSFDISDQYISFPSRRPRGYLFAIDGKGASTIIASSNFLIAISQNIINNCQSVSLVWFGYYSSDVIDVYGLMPNGKVKAFERDFSPKGKLRWGYQNP</sequence>
<organism evidence="1 2">
    <name type="scientific">Merismopedia glauca CCAP 1448/3</name>
    <dbReference type="NCBI Taxonomy" id="1296344"/>
    <lineage>
        <taxon>Bacteria</taxon>
        <taxon>Bacillati</taxon>
        <taxon>Cyanobacteriota</taxon>
        <taxon>Cyanophyceae</taxon>
        <taxon>Synechococcales</taxon>
        <taxon>Merismopediaceae</taxon>
        <taxon>Merismopedia</taxon>
    </lineage>
</organism>
<reference evidence="1 2" key="2">
    <citation type="submission" date="2018-03" db="EMBL/GenBank/DDBJ databases">
        <title>The ancient ancestry and fast evolution of plastids.</title>
        <authorList>
            <person name="Moore K.R."/>
            <person name="Magnabosco C."/>
            <person name="Momper L."/>
            <person name="Gold D.A."/>
            <person name="Bosak T."/>
            <person name="Fournier G.P."/>
        </authorList>
    </citation>
    <scope>NUCLEOTIDE SEQUENCE [LARGE SCALE GENOMIC DNA]</scope>
    <source>
        <strain evidence="1 2">CCAP 1448/3</strain>
    </source>
</reference>
<reference evidence="1 2" key="1">
    <citation type="submission" date="2018-02" db="EMBL/GenBank/DDBJ databases">
        <authorList>
            <person name="Cohen D.B."/>
            <person name="Kent A.D."/>
        </authorList>
    </citation>
    <scope>NUCLEOTIDE SEQUENCE [LARGE SCALE GENOMIC DNA]</scope>
    <source>
        <strain evidence="1 2">CCAP 1448/3</strain>
    </source>
</reference>
<dbReference type="OrthoDB" id="513754at2"/>